<dbReference type="InterPro" id="IPR000792">
    <property type="entry name" value="Tscrpt_reg_LuxR_C"/>
</dbReference>
<evidence type="ECO:0000256" key="1">
    <source>
        <dbReference type="ARBA" id="ARBA00023015"/>
    </source>
</evidence>
<dbReference type="GO" id="GO:0003677">
    <property type="term" value="F:DNA binding"/>
    <property type="evidence" value="ECO:0007669"/>
    <property type="project" value="UniProtKB-KW"/>
</dbReference>
<evidence type="ECO:0000256" key="3">
    <source>
        <dbReference type="ARBA" id="ARBA00023163"/>
    </source>
</evidence>
<proteinExistence type="predicted"/>
<reference evidence="5 6" key="1">
    <citation type="submission" date="2017-08" db="EMBL/GenBank/DDBJ databases">
        <title>Substantial Increase in Enzyme Production by Combined Drug-Resistance Mutations in Paenibacillus agaridevorans.</title>
        <authorList>
            <person name="Tanaka Y."/>
            <person name="Funane K."/>
            <person name="Hosaka T."/>
            <person name="Shiwa Y."/>
            <person name="Fujita N."/>
            <person name="Miyazaki T."/>
            <person name="Yoshikawa H."/>
            <person name="Murakami K."/>
            <person name="Kasahara K."/>
            <person name="Inaoka T."/>
            <person name="Hiraga Y."/>
            <person name="Ochi K."/>
        </authorList>
    </citation>
    <scope>NUCLEOTIDE SEQUENCE [LARGE SCALE GENOMIC DNA]</scope>
    <source>
        <strain evidence="5 6">T-3040</strain>
    </source>
</reference>
<dbReference type="PRINTS" id="PR00038">
    <property type="entry name" value="HTHLUXR"/>
</dbReference>
<dbReference type="Gene3D" id="1.10.10.10">
    <property type="entry name" value="Winged helix-like DNA-binding domain superfamily/Winged helix DNA-binding domain"/>
    <property type="match status" value="1"/>
</dbReference>
<dbReference type="SUPFAM" id="SSF52540">
    <property type="entry name" value="P-loop containing nucleoside triphosphate hydrolases"/>
    <property type="match status" value="1"/>
</dbReference>
<evidence type="ECO:0000313" key="6">
    <source>
        <dbReference type="Proteomes" id="UP000245202"/>
    </source>
</evidence>
<dbReference type="PANTHER" id="PTHR44688">
    <property type="entry name" value="DNA-BINDING TRANSCRIPTIONAL ACTIVATOR DEVR_DOSR"/>
    <property type="match status" value="1"/>
</dbReference>
<evidence type="ECO:0000313" key="5">
    <source>
        <dbReference type="EMBL" id="GBG07718.1"/>
    </source>
</evidence>
<accession>A0A2R5ERN8</accession>
<gene>
    <name evidence="5" type="ORF">PAT3040_02277</name>
</gene>
<dbReference type="RefSeq" id="WP_108992744.1">
    <property type="nucleotide sequence ID" value="NZ_BDQX01000108.1"/>
</dbReference>
<dbReference type="Pfam" id="PF00196">
    <property type="entry name" value="GerE"/>
    <property type="match status" value="1"/>
</dbReference>
<dbReference type="Gene3D" id="3.40.50.300">
    <property type="entry name" value="P-loop containing nucleotide triphosphate hydrolases"/>
    <property type="match status" value="1"/>
</dbReference>
<keyword evidence="2" id="KW-0238">DNA-binding</keyword>
<keyword evidence="1" id="KW-0805">Transcription regulation</keyword>
<dbReference type="Gene3D" id="1.25.40.10">
    <property type="entry name" value="Tetratricopeptide repeat domain"/>
    <property type="match status" value="1"/>
</dbReference>
<keyword evidence="3" id="KW-0804">Transcription</keyword>
<dbReference type="CDD" id="cd06170">
    <property type="entry name" value="LuxR_C_like"/>
    <property type="match status" value="1"/>
</dbReference>
<evidence type="ECO:0000256" key="2">
    <source>
        <dbReference type="ARBA" id="ARBA00023125"/>
    </source>
</evidence>
<dbReference type="PANTHER" id="PTHR44688:SF25">
    <property type="entry name" value="HTH LUXR-TYPE DOMAIN-CONTAINING PROTEIN"/>
    <property type="match status" value="1"/>
</dbReference>
<comment type="caution">
    <text evidence="5">The sequence shown here is derived from an EMBL/GenBank/DDBJ whole genome shotgun (WGS) entry which is preliminary data.</text>
</comment>
<dbReference type="InterPro" id="IPR059106">
    <property type="entry name" value="WHD_MalT"/>
</dbReference>
<dbReference type="GO" id="GO:0006355">
    <property type="term" value="P:regulation of DNA-templated transcription"/>
    <property type="evidence" value="ECO:0007669"/>
    <property type="project" value="InterPro"/>
</dbReference>
<dbReference type="InterPro" id="IPR027417">
    <property type="entry name" value="P-loop_NTPase"/>
</dbReference>
<keyword evidence="6" id="KW-1185">Reference proteome</keyword>
<dbReference type="EMBL" id="BDQX01000108">
    <property type="protein sequence ID" value="GBG07718.1"/>
    <property type="molecule type" value="Genomic_DNA"/>
</dbReference>
<name>A0A2R5ERN8_9BACL</name>
<dbReference type="InterPro" id="IPR041617">
    <property type="entry name" value="TPR_MalT"/>
</dbReference>
<dbReference type="Proteomes" id="UP000245202">
    <property type="component" value="Unassembled WGS sequence"/>
</dbReference>
<organism evidence="5 6">
    <name type="scientific">Paenibacillus agaridevorans</name>
    <dbReference type="NCBI Taxonomy" id="171404"/>
    <lineage>
        <taxon>Bacteria</taxon>
        <taxon>Bacillati</taxon>
        <taxon>Bacillota</taxon>
        <taxon>Bacilli</taxon>
        <taxon>Bacillales</taxon>
        <taxon>Paenibacillaceae</taxon>
        <taxon>Paenibacillus</taxon>
    </lineage>
</organism>
<dbReference type="Pfam" id="PF25873">
    <property type="entry name" value="WHD_MalT"/>
    <property type="match status" value="1"/>
</dbReference>
<dbReference type="InterPro" id="IPR036388">
    <property type="entry name" value="WH-like_DNA-bd_sf"/>
</dbReference>
<dbReference type="AlphaFoldDB" id="A0A2R5ERN8"/>
<protein>
    <submittedName>
        <fullName evidence="5">Helix-turn-helix transcriptional regulator</fullName>
    </submittedName>
</protein>
<dbReference type="Pfam" id="PF17874">
    <property type="entry name" value="TPR_MalT"/>
    <property type="match status" value="1"/>
</dbReference>
<dbReference type="InterPro" id="IPR016032">
    <property type="entry name" value="Sig_transdc_resp-reg_C-effctor"/>
</dbReference>
<evidence type="ECO:0000259" key="4">
    <source>
        <dbReference type="PROSITE" id="PS50043"/>
    </source>
</evidence>
<sequence length="865" mass="99222">MNREKNDNYTVLLSKLHIPQPLSHSVPRPHLIARLNEGLSFKATFLIAPAGYGKTTLIADWARQVQAAVGWLSLDEKDNDLVRFWNYMTKALEQALGGLPDSIGVVASTLSPGQYEPFLVALLNELNSVREPLAILLDDWHVITDKDIIASVSYFLEYLPPSVHLIFASRSLAGLSKARWISRGWTQEINVEQLRFDLRETVDFFRIFAAREMRREQVERHLAITEGWVTGLKLISLSLRYGDWTAEFGLSHSGNGKHVEQFLLEEVFEALDGPTRQFLMNISVLQRMNGPLSEAVGGENGSEKLAKLVDAGLFLIPLDEDKTWFRLHHLFCEFLKKQQRRCDPGKTEELNRAAAVWCESHELLEEAVDYYLAGYEYTEAIRLLEQMRSIMIRREFQALRVWLSAIPEQLLMQHPYLYFSYIFSLLWAHELDPAEQHLQLAEQHFETSSASWSLEDRNRYLGYLYFVRNFKATQYDMDMISGLEYIRLSLRHSPEGTDLIFASPYLPLAPSIYRSYNGKRGKHLPRELSDNFFKSMIDFMRLMGLQDSILVCYGELFYERGELEQAEHYLKLGLAGNSQTHYQPEKVYVPASLFLSRISKARQDFAQAEKWLEEAGRRSLKDGAEAASILIEAEMSALRMDQGDPSAAVRWMERYRLSADDPVSVYQLFVYIFLGRVLMETGHRQEAWSLLEKLLLIAVKGHRPMEALDIQILQAIMLRQADKPEEALLKLEEALKYGKPDDYVRVFVDKGERVAELLSEYIGQRQKGNIRDNNAPSLAYVRKILSCYGGTKLLSIESPPALESLLTPKEYTVFRYMEEGMDNQAIVGTLGISMGTLKAHINRIYSKLQVKNRIEAIKRGKELQG</sequence>
<dbReference type="InterPro" id="IPR011990">
    <property type="entry name" value="TPR-like_helical_dom_sf"/>
</dbReference>
<feature type="domain" description="HTH luxR-type" evidence="4">
    <location>
        <begin position="799"/>
        <end position="864"/>
    </location>
</feature>
<dbReference type="SUPFAM" id="SSF48452">
    <property type="entry name" value="TPR-like"/>
    <property type="match status" value="1"/>
</dbReference>
<dbReference type="SUPFAM" id="SSF46894">
    <property type="entry name" value="C-terminal effector domain of the bipartite response regulators"/>
    <property type="match status" value="1"/>
</dbReference>
<dbReference type="SMART" id="SM00421">
    <property type="entry name" value="HTH_LUXR"/>
    <property type="match status" value="1"/>
</dbReference>
<dbReference type="PROSITE" id="PS50043">
    <property type="entry name" value="HTH_LUXR_2"/>
    <property type="match status" value="1"/>
</dbReference>